<dbReference type="KEGG" id="vg:14016738"/>
<feature type="region of interest" description="Disordered" evidence="1">
    <location>
        <begin position="122"/>
        <end position="148"/>
    </location>
</feature>
<sequence>MDKNKLKDTQGRPLTQSLFLEIGYSNYAVYTIDQDEDYTYKGKVYPSLKRLFLECEDPTEYEFANKHLLGWSHWQRLCRNKILNKRFEEWREELEVKLRSQGIKQAIANAKNGGFQASKWLSEGGWDKAKPGRPSKEDKERHERIQSRVDDELQQDVAYLFKDDV</sequence>
<dbReference type="EMBL" id="JQ446452">
    <property type="protein sequence ID" value="AFE86219.1"/>
    <property type="molecule type" value="Genomic_DNA"/>
</dbReference>
<evidence type="ECO:0000313" key="2">
    <source>
        <dbReference type="EMBL" id="AFE86219.1"/>
    </source>
</evidence>
<accession>H9D1H7</accession>
<dbReference type="RefSeq" id="YP_007010564.1">
    <property type="nucleotide sequence ID" value="NC_019540.1"/>
</dbReference>
<name>H9D1H7_9CAUD</name>
<organism evidence="2 3">
    <name type="scientific">Salinivibrio phage CW02</name>
    <dbReference type="NCBI Taxonomy" id="1161935"/>
    <lineage>
        <taxon>Viruses</taxon>
        <taxon>Duplodnaviria</taxon>
        <taxon>Heunggongvirae</taxon>
        <taxon>Uroviricota</taxon>
        <taxon>Caudoviricetes</taxon>
        <taxon>Zobellviridae</taxon>
        <taxon>Salinovirus</taxon>
        <taxon>Salinovirus utanense</taxon>
    </lineage>
</organism>
<dbReference type="GeneID" id="14016738"/>
<proteinExistence type="predicted"/>
<feature type="compositionally biased region" description="Basic and acidic residues" evidence="1">
    <location>
        <begin position="125"/>
        <end position="148"/>
    </location>
</feature>
<keyword evidence="3" id="KW-1185">Reference proteome</keyword>
<protein>
    <submittedName>
        <fullName evidence="2">Uncharacterized protein</fullName>
    </submittedName>
</protein>
<evidence type="ECO:0000256" key="1">
    <source>
        <dbReference type="SAM" id="MobiDB-lite"/>
    </source>
</evidence>
<dbReference type="Proteomes" id="UP000004791">
    <property type="component" value="Segment"/>
</dbReference>
<reference evidence="2 3" key="1">
    <citation type="journal article" date="2012" name="J. Virol.">
        <title>Sequence and structural characterization of great salt lake bacteriophage CW02, a member of the T7-like supergroup.</title>
        <authorList>
            <person name="Shen P.S."/>
            <person name="Domek M.J."/>
            <person name="Sanz-Garcia E."/>
            <person name="Makaju A."/>
            <person name="Taylor R.M."/>
            <person name="Hoggan R."/>
            <person name="Culumber M.D."/>
            <person name="Oberg C.J."/>
            <person name="Breakwell D.P."/>
            <person name="Prince J.T."/>
            <person name="Belnap D.M."/>
        </authorList>
    </citation>
    <scope>NUCLEOTIDE SEQUENCE [LARGE SCALE GENOMIC DNA]</scope>
</reference>
<evidence type="ECO:0000313" key="3">
    <source>
        <dbReference type="Proteomes" id="UP000004791"/>
    </source>
</evidence>
<dbReference type="OrthoDB" id="17721at10239"/>